<dbReference type="OrthoDB" id="1861835at2759"/>
<accession>A0A6P6A927</accession>
<evidence type="ECO:0000256" key="6">
    <source>
        <dbReference type="ARBA" id="ARBA00029467"/>
    </source>
</evidence>
<dbReference type="GeneID" id="111307505"/>
<gene>
    <name evidence="9" type="primary">LOC111307505</name>
</gene>
<keyword evidence="2 7" id="KW-0812">Transmembrane</keyword>
<dbReference type="InterPro" id="IPR052222">
    <property type="entry name" value="DESIGUAL"/>
</dbReference>
<dbReference type="GO" id="GO:0012505">
    <property type="term" value="C:endomembrane system"/>
    <property type="evidence" value="ECO:0007669"/>
    <property type="project" value="UniProtKB-SubCell"/>
</dbReference>
<dbReference type="PANTHER" id="PTHR31769">
    <property type="entry name" value="OS07G0462200 PROTEIN-RELATED"/>
    <property type="match status" value="1"/>
</dbReference>
<dbReference type="InterPro" id="IPR009606">
    <property type="entry name" value="DEAL/Modifying_wall_lignin1/2"/>
</dbReference>
<reference evidence="9" key="1">
    <citation type="submission" date="2025-08" db="UniProtKB">
        <authorList>
            <consortium name="RefSeq"/>
        </authorList>
    </citation>
    <scope>IDENTIFICATION</scope>
    <source>
        <tissue evidence="9">Fruit stalk</tissue>
    </source>
</reference>
<name>A0A6P6A927_DURZI</name>
<comment type="subcellular location">
    <subcellularLocation>
        <location evidence="1">Endomembrane system</location>
        <topology evidence="1">Multi-pass membrane protein</topology>
    </subcellularLocation>
</comment>
<feature type="transmembrane region" description="Helical" evidence="7">
    <location>
        <begin position="126"/>
        <end position="154"/>
    </location>
</feature>
<protein>
    <submittedName>
        <fullName evidence="9">Uncharacterized protein LOC111307505</fullName>
    </submittedName>
</protein>
<keyword evidence="8" id="KW-1185">Reference proteome</keyword>
<organism evidence="8 9">
    <name type="scientific">Durio zibethinus</name>
    <name type="common">Durian</name>
    <dbReference type="NCBI Taxonomy" id="66656"/>
    <lineage>
        <taxon>Eukaryota</taxon>
        <taxon>Viridiplantae</taxon>
        <taxon>Streptophyta</taxon>
        <taxon>Embryophyta</taxon>
        <taxon>Tracheophyta</taxon>
        <taxon>Spermatophyta</taxon>
        <taxon>Magnoliopsida</taxon>
        <taxon>eudicotyledons</taxon>
        <taxon>Gunneridae</taxon>
        <taxon>Pentapetalae</taxon>
        <taxon>rosids</taxon>
        <taxon>malvids</taxon>
        <taxon>Malvales</taxon>
        <taxon>Malvaceae</taxon>
        <taxon>Helicteroideae</taxon>
        <taxon>Durio</taxon>
    </lineage>
</organism>
<keyword evidence="4 7" id="KW-1133">Transmembrane helix</keyword>
<evidence type="ECO:0000256" key="4">
    <source>
        <dbReference type="ARBA" id="ARBA00022989"/>
    </source>
</evidence>
<dbReference type="Proteomes" id="UP000515121">
    <property type="component" value="Unplaced"/>
</dbReference>
<dbReference type="RefSeq" id="XP_022761256.1">
    <property type="nucleotide sequence ID" value="XM_022905521.1"/>
</dbReference>
<sequence>MPKTVAITHSDLAPSRRSTELGSRTGVVLMVLTIICGLFCFTLCLIAEATRSQERRVDTEDNGKEVKYECFYSGSGKTPLLCSAVAFVGLAVAMVVEHMYMLIAVSKSPPPALVSWDPDSTHAKTLTWQAGFFFVTTWLCFAVGEILLLIGMSVESGHLKNWSKPREGCLIIREGLFCAAGVFSLMTVFLAAGLYITALHAQKMFQEEQNVRQQVLETSVLYASPPGSPPRRMTTMAREDPVITEFPNQLPTCSYSWDFNKQSNGV</sequence>
<proteinExistence type="inferred from homology"/>
<comment type="similarity">
    <text evidence="6">Belongs to the DESIGUAL family.</text>
</comment>
<evidence type="ECO:0000256" key="7">
    <source>
        <dbReference type="SAM" id="Phobius"/>
    </source>
</evidence>
<evidence type="ECO:0000313" key="9">
    <source>
        <dbReference type="RefSeq" id="XP_022761256.1"/>
    </source>
</evidence>
<feature type="transmembrane region" description="Helical" evidence="7">
    <location>
        <begin position="175"/>
        <end position="196"/>
    </location>
</feature>
<keyword evidence="5 7" id="KW-0472">Membrane</keyword>
<evidence type="ECO:0000313" key="8">
    <source>
        <dbReference type="Proteomes" id="UP000515121"/>
    </source>
</evidence>
<evidence type="ECO:0000256" key="3">
    <source>
        <dbReference type="ARBA" id="ARBA00022729"/>
    </source>
</evidence>
<keyword evidence="3" id="KW-0732">Signal</keyword>
<evidence type="ECO:0000256" key="2">
    <source>
        <dbReference type="ARBA" id="ARBA00022692"/>
    </source>
</evidence>
<dbReference type="Pfam" id="PF06749">
    <property type="entry name" value="DUF1218"/>
    <property type="match status" value="1"/>
</dbReference>
<dbReference type="KEGG" id="dzi:111307505"/>
<evidence type="ECO:0000256" key="5">
    <source>
        <dbReference type="ARBA" id="ARBA00023136"/>
    </source>
</evidence>
<evidence type="ECO:0000256" key="1">
    <source>
        <dbReference type="ARBA" id="ARBA00004127"/>
    </source>
</evidence>
<dbReference type="AlphaFoldDB" id="A0A6P6A927"/>
<feature type="transmembrane region" description="Helical" evidence="7">
    <location>
        <begin position="27"/>
        <end position="47"/>
    </location>
</feature>
<feature type="transmembrane region" description="Helical" evidence="7">
    <location>
        <begin position="80"/>
        <end position="106"/>
    </location>
</feature>